<dbReference type="RefSeq" id="WP_066396737.1">
    <property type="nucleotide sequence ID" value="NZ_CP015378.1"/>
</dbReference>
<dbReference type="OrthoDB" id="61127at2"/>
<dbReference type="SUPFAM" id="SSF52540">
    <property type="entry name" value="P-loop containing nucleoside triphosphate hydrolases"/>
    <property type="match status" value="1"/>
</dbReference>
<protein>
    <submittedName>
        <fullName evidence="3">Primosomal protein DnaI</fullName>
    </submittedName>
</protein>
<dbReference type="AlphaFoldDB" id="A0A160IPX8"/>
<dbReference type="STRING" id="1221500.ABE65_015415"/>
<dbReference type="CDD" id="cd00009">
    <property type="entry name" value="AAA"/>
    <property type="match status" value="1"/>
</dbReference>
<evidence type="ECO:0000313" key="3">
    <source>
        <dbReference type="EMBL" id="ANC78110.1"/>
    </source>
</evidence>
<organism evidence="3 4">
    <name type="scientific">Fictibacillus phosphorivorans</name>
    <dbReference type="NCBI Taxonomy" id="1221500"/>
    <lineage>
        <taxon>Bacteria</taxon>
        <taxon>Bacillati</taxon>
        <taxon>Bacillota</taxon>
        <taxon>Bacilli</taxon>
        <taxon>Bacillales</taxon>
        <taxon>Fictibacillaceae</taxon>
        <taxon>Fictibacillus</taxon>
    </lineage>
</organism>
<keyword evidence="4" id="KW-1185">Reference proteome</keyword>
<dbReference type="EMBL" id="CP015378">
    <property type="protein sequence ID" value="ANC78110.1"/>
    <property type="molecule type" value="Genomic_DNA"/>
</dbReference>
<feature type="domain" description="IstB-like ATP-binding" evidence="1">
    <location>
        <begin position="161"/>
        <end position="300"/>
    </location>
</feature>
<dbReference type="PANTHER" id="PTHR30050">
    <property type="entry name" value="CHROMOSOMAL REPLICATION INITIATOR PROTEIN DNAA"/>
    <property type="match status" value="1"/>
</dbReference>
<evidence type="ECO:0000259" key="2">
    <source>
        <dbReference type="Pfam" id="PF07319"/>
    </source>
</evidence>
<feature type="domain" description="Primosomal DnaI N-terminal" evidence="2">
    <location>
        <begin position="1"/>
        <end position="97"/>
    </location>
</feature>
<dbReference type="GO" id="GO:0006260">
    <property type="term" value="P:DNA replication"/>
    <property type="evidence" value="ECO:0007669"/>
    <property type="project" value="TreeGrafter"/>
</dbReference>
<dbReference type="Gene3D" id="3.40.50.300">
    <property type="entry name" value="P-loop containing nucleotide triphosphate hydrolases"/>
    <property type="match status" value="1"/>
</dbReference>
<dbReference type="NCBIfam" id="NF006505">
    <property type="entry name" value="PRK08939.1"/>
    <property type="match status" value="1"/>
</dbReference>
<dbReference type="Pfam" id="PF01695">
    <property type="entry name" value="IstB_IS21"/>
    <property type="match status" value="1"/>
</dbReference>
<reference evidence="3 4" key="1">
    <citation type="submission" date="2016-04" db="EMBL/GenBank/DDBJ databases">
        <title>Complete genome sequence of Fictibacillus phosphorivorans G25-29, a strain toxic to nematodes.</title>
        <authorList>
            <person name="Zheng Z."/>
        </authorList>
    </citation>
    <scope>NUCLEOTIDE SEQUENCE [LARGE SCALE GENOMIC DNA]</scope>
    <source>
        <strain evidence="3 4">G25-29</strain>
    </source>
</reference>
<dbReference type="Proteomes" id="UP000076623">
    <property type="component" value="Chromosome"/>
</dbReference>
<dbReference type="GO" id="GO:0005524">
    <property type="term" value="F:ATP binding"/>
    <property type="evidence" value="ECO:0007669"/>
    <property type="project" value="InterPro"/>
</dbReference>
<dbReference type="InterPro" id="IPR009928">
    <property type="entry name" value="DnaI_N"/>
</dbReference>
<sequence>MESIKESVKNMPGFDKFQERFEQMKQQVLTDPGVMRFLRENPDISDVHAEKLLSSFYTFKNEQHACRNCPGLENCPNLMQGYRSELTKVRQTVELRYKPCELKVIDEQKKSMTSLIKSYFIPKEILEARFDRLYKHSIDETRRNAISKAYEFVQMAGSGHQAKGIYFYGKFGVGKTYLLGAIANGLAEKGVHSLIIHTPEFLREMKSSLSDGTFDSKMELLKTVPVLMLDDLGAENMTNWVRDEIIGVILQYRMMEKLPTLYTSNCDYDMLQQHLSYSQKGGLDELKALRIMERIKHLSTPIFMGGNKNFREDY</sequence>
<gene>
    <name evidence="3" type="ORF">ABE65_015415</name>
</gene>
<name>A0A160IPX8_9BACL</name>
<evidence type="ECO:0000259" key="1">
    <source>
        <dbReference type="Pfam" id="PF01695"/>
    </source>
</evidence>
<proteinExistence type="predicted"/>
<dbReference type="PANTHER" id="PTHR30050:SF8">
    <property type="entry name" value="PRIMOSOMAL PROTEIN DNAI"/>
    <property type="match status" value="1"/>
</dbReference>
<accession>A0A160IPX8</accession>
<dbReference type="KEGG" id="fpn:ABE65_015415"/>
<evidence type="ECO:0000313" key="4">
    <source>
        <dbReference type="Proteomes" id="UP000076623"/>
    </source>
</evidence>
<dbReference type="InterPro" id="IPR027417">
    <property type="entry name" value="P-loop_NTPase"/>
</dbReference>
<dbReference type="Pfam" id="PF07319">
    <property type="entry name" value="DnaI_N"/>
    <property type="match status" value="1"/>
</dbReference>
<dbReference type="InterPro" id="IPR002611">
    <property type="entry name" value="IstB_ATP-bd"/>
</dbReference>